<dbReference type="PANTHER" id="PTHR33050:SF7">
    <property type="entry name" value="RIBONUCLEASE H"/>
    <property type="match status" value="1"/>
</dbReference>
<protein>
    <recommendedName>
        <fullName evidence="3">CCHC-type domain-containing protein</fullName>
    </recommendedName>
</protein>
<dbReference type="CDD" id="cd09275">
    <property type="entry name" value="RNase_HI_RT_DIRS1"/>
    <property type="match status" value="1"/>
</dbReference>
<dbReference type="GO" id="GO:0009307">
    <property type="term" value="P:DNA restriction-modification system"/>
    <property type="evidence" value="ECO:0007669"/>
    <property type="project" value="InterPro"/>
</dbReference>
<dbReference type="AlphaFoldDB" id="A0A8W8M7H1"/>
<evidence type="ECO:0000259" key="3">
    <source>
        <dbReference type="PROSITE" id="PS50158"/>
    </source>
</evidence>
<feature type="domain" description="CCHC-type" evidence="3">
    <location>
        <begin position="85"/>
        <end position="100"/>
    </location>
</feature>
<dbReference type="SMART" id="SM00343">
    <property type="entry name" value="ZnF_C2HC"/>
    <property type="match status" value="1"/>
</dbReference>
<dbReference type="SUPFAM" id="SSF57756">
    <property type="entry name" value="Retrovirus zinc finger-like domains"/>
    <property type="match status" value="1"/>
</dbReference>
<dbReference type="GO" id="GO:0008270">
    <property type="term" value="F:zinc ion binding"/>
    <property type="evidence" value="ECO:0007669"/>
    <property type="project" value="UniProtKB-KW"/>
</dbReference>
<accession>A0A8W8M7H1</accession>
<dbReference type="Gene3D" id="4.10.60.10">
    <property type="entry name" value="Zinc finger, CCHC-type"/>
    <property type="match status" value="1"/>
</dbReference>
<dbReference type="Pfam" id="PF00098">
    <property type="entry name" value="zf-CCHC"/>
    <property type="match status" value="1"/>
</dbReference>
<feature type="region of interest" description="Disordered" evidence="2">
    <location>
        <begin position="50"/>
        <end position="79"/>
    </location>
</feature>
<dbReference type="PANTHER" id="PTHR33050">
    <property type="entry name" value="REVERSE TRANSCRIPTASE DOMAIN-CONTAINING PROTEIN"/>
    <property type="match status" value="1"/>
</dbReference>
<reference evidence="4" key="1">
    <citation type="submission" date="2022-08" db="UniProtKB">
        <authorList>
            <consortium name="EnsemblMetazoa"/>
        </authorList>
    </citation>
    <scope>IDENTIFICATION</scope>
    <source>
        <strain evidence="4">05x7-T-G4-1.051#20</strain>
    </source>
</reference>
<dbReference type="PROSITE" id="PS50158">
    <property type="entry name" value="ZF_CCHC"/>
    <property type="match status" value="1"/>
</dbReference>
<dbReference type="Pfam" id="PF05869">
    <property type="entry name" value="Dam"/>
    <property type="match status" value="1"/>
</dbReference>
<keyword evidence="1" id="KW-0862">Zinc</keyword>
<evidence type="ECO:0000313" key="4">
    <source>
        <dbReference type="EnsemblMetazoa" id="G31361.1:cds"/>
    </source>
</evidence>
<dbReference type="Proteomes" id="UP000005408">
    <property type="component" value="Unassembled WGS sequence"/>
</dbReference>
<sequence>MIGVRLARVLSSSPSSYKDASIMYEYGDAGISSEVQQIISLEVKKSSGIVPKSNFKQHEDSDRQQFPHPYKKDSPRPPTVKPGTCYRCGFKGHWAKDCRRKLADSAEISIVTCNTFRNSDNNSVSEQNYSNSRLSTWVTDECITNKNTSSIWALAGISMVGKKTRASWNSKVLLSETAIQEVLFWSESIKSLNCSGALFRNIYLSETRNFELFSDASDVGYGGYINPTVQRSDKSSSQQGGDIVLQKDIVTVSGSWSQKECNKSSTWRELESVHRIINTHSDDLKGSSLVVNSDNKNVSHILEVSSKKGNLQIIASDIFQSCSYNKITLIPKWILRLENQEADLISRQTDRDDWGIRISVYNYLCEKYGQHDIDAFATHYNTTCSVFYSKSWCPGTSGIDAFNCSWTGSNIWLVPPPVFI</sequence>
<dbReference type="InterPro" id="IPR052055">
    <property type="entry name" value="Hepadnavirus_pol/RT"/>
</dbReference>
<dbReference type="GO" id="GO:0003677">
    <property type="term" value="F:DNA binding"/>
    <property type="evidence" value="ECO:0007669"/>
    <property type="project" value="InterPro"/>
</dbReference>
<feature type="compositionally biased region" description="Basic and acidic residues" evidence="2">
    <location>
        <begin position="56"/>
        <end position="75"/>
    </location>
</feature>
<evidence type="ECO:0000256" key="1">
    <source>
        <dbReference type="PROSITE-ProRule" id="PRU00047"/>
    </source>
</evidence>
<dbReference type="EnsemblMetazoa" id="G31361.1">
    <property type="protein sequence ID" value="G31361.1:cds"/>
    <property type="gene ID" value="G31361"/>
</dbReference>
<keyword evidence="5" id="KW-1185">Reference proteome</keyword>
<keyword evidence="1" id="KW-0863">Zinc-finger</keyword>
<dbReference type="InterPro" id="IPR001878">
    <property type="entry name" value="Znf_CCHC"/>
</dbReference>
<dbReference type="InterPro" id="IPR008593">
    <property type="entry name" value="Dam_MeTrfase"/>
</dbReference>
<proteinExistence type="predicted"/>
<keyword evidence="1" id="KW-0479">Metal-binding</keyword>
<evidence type="ECO:0000256" key="2">
    <source>
        <dbReference type="SAM" id="MobiDB-lite"/>
    </source>
</evidence>
<dbReference type="InterPro" id="IPR036875">
    <property type="entry name" value="Znf_CCHC_sf"/>
</dbReference>
<evidence type="ECO:0000313" key="5">
    <source>
        <dbReference type="Proteomes" id="UP000005408"/>
    </source>
</evidence>
<organism evidence="4 5">
    <name type="scientific">Magallana gigas</name>
    <name type="common">Pacific oyster</name>
    <name type="synonym">Crassostrea gigas</name>
    <dbReference type="NCBI Taxonomy" id="29159"/>
    <lineage>
        <taxon>Eukaryota</taxon>
        <taxon>Metazoa</taxon>
        <taxon>Spiralia</taxon>
        <taxon>Lophotrochozoa</taxon>
        <taxon>Mollusca</taxon>
        <taxon>Bivalvia</taxon>
        <taxon>Autobranchia</taxon>
        <taxon>Pteriomorphia</taxon>
        <taxon>Ostreida</taxon>
        <taxon>Ostreoidea</taxon>
        <taxon>Ostreidae</taxon>
        <taxon>Magallana</taxon>
    </lineage>
</organism>
<dbReference type="GO" id="GO:0009007">
    <property type="term" value="F:site-specific DNA-methyltransferase (adenine-specific) activity"/>
    <property type="evidence" value="ECO:0007669"/>
    <property type="project" value="InterPro"/>
</dbReference>
<name>A0A8W8M7H1_MAGGI</name>